<dbReference type="InterPro" id="IPR014748">
    <property type="entry name" value="Enoyl-CoA_hydra_C"/>
</dbReference>
<keyword evidence="6" id="KW-0496">Mitochondrion</keyword>
<dbReference type="GO" id="GO:0006631">
    <property type="term" value="P:fatty acid metabolic process"/>
    <property type="evidence" value="ECO:0007669"/>
    <property type="project" value="UniProtKB-KW"/>
</dbReference>
<feature type="compositionally biased region" description="Basic and acidic residues" evidence="9">
    <location>
        <begin position="94"/>
        <end position="103"/>
    </location>
</feature>
<keyword evidence="5" id="KW-0443">Lipid metabolism</keyword>
<feature type="region of interest" description="Disordered" evidence="9">
    <location>
        <begin position="1"/>
        <end position="38"/>
    </location>
</feature>
<organism evidence="10">
    <name type="scientific">Capra hircus</name>
    <name type="common">Goat</name>
    <dbReference type="NCBI Taxonomy" id="9925"/>
    <lineage>
        <taxon>Eukaryota</taxon>
        <taxon>Metazoa</taxon>
        <taxon>Chordata</taxon>
        <taxon>Craniata</taxon>
        <taxon>Vertebrata</taxon>
        <taxon>Euteleostomi</taxon>
        <taxon>Mammalia</taxon>
        <taxon>Eutheria</taxon>
        <taxon>Laurasiatheria</taxon>
        <taxon>Artiodactyla</taxon>
        <taxon>Ruminantia</taxon>
        <taxon>Pecora</taxon>
        <taxon>Bovidae</taxon>
        <taxon>Caprinae</taxon>
        <taxon>Capra</taxon>
    </lineage>
</organism>
<evidence type="ECO:0000256" key="1">
    <source>
        <dbReference type="ARBA" id="ARBA00004173"/>
    </source>
</evidence>
<protein>
    <recommendedName>
        <fullName evidence="8">Enoyl-CoA hydratase domain-containing protein 3, mitochondrial</fullName>
    </recommendedName>
</protein>
<evidence type="ECO:0000256" key="3">
    <source>
        <dbReference type="ARBA" id="ARBA00022832"/>
    </source>
</evidence>
<dbReference type="CDD" id="cd06558">
    <property type="entry name" value="crotonase-like"/>
    <property type="match status" value="1"/>
</dbReference>
<name>A0A8C2R5W1_CAPHI</name>
<sequence>MKWAWAQSKPRKNLPNGERRAGHLELGAAPGQQEESGWKQSRYLANPPLRLPELLGIPHLTPGHRRSYNKQWFPHLAVPGSHLVWYLAQREHRVGEGQVERSRRSGPAGTHAHRSAQSPRAPASSSAASDSGASLAAMAAAAGLRALGAKGSGWLQRGPWAPLTTGFCSRGPAGIGRPEPGPRPTIARQRDGIRNIILSDPKRRNALSLAMLKSLQSDILHEAESQDLKVIIISAEGPVFSSGHDLKELTDEQGPDYHAEVFQTCSEVMMLIQNHPVPIIAMVNGLATAAGCQLVASCDIAVASDKSSFATPGVNIGLFCSTPAVALGRAVPRKVALEMLFTGEPISAQEALLHGLLSRVVPEEQLEEETMRIARKVASQSRPVLSLGKAAFYRQLAQDLRTAYHLTSQTMVDNLGLPDGQEGIKAFLQKRKPIWSH</sequence>
<dbReference type="InterPro" id="IPR052377">
    <property type="entry name" value="Mitochondrial_ECH-domain"/>
</dbReference>
<comment type="subcellular location">
    <subcellularLocation>
        <location evidence="1">Mitochondrion</location>
    </subcellularLocation>
</comment>
<dbReference type="NCBIfam" id="NF006008">
    <property type="entry name" value="PRK08139.1"/>
    <property type="match status" value="1"/>
</dbReference>
<dbReference type="InterPro" id="IPR029045">
    <property type="entry name" value="ClpP/crotonase-like_dom_sf"/>
</dbReference>
<comment type="function">
    <text evidence="7">May play a role in fatty acid biosynthesis and insulin sensitivity.</text>
</comment>
<keyword evidence="3" id="KW-0276">Fatty acid metabolism</keyword>
<proteinExistence type="inferred from homology"/>
<dbReference type="InterPro" id="IPR001753">
    <property type="entry name" value="Enoyl-CoA_hydra/iso"/>
</dbReference>
<keyword evidence="4" id="KW-0809">Transit peptide</keyword>
<reference evidence="10" key="1">
    <citation type="submission" date="2019-03" db="EMBL/GenBank/DDBJ databases">
        <title>Genome sequencing and reference-guided assembly of Black Bengal Goat (Capra hircus).</title>
        <authorList>
            <person name="Siddiki A.Z."/>
            <person name="Baten A."/>
            <person name="Billah M."/>
            <person name="Alam M.A.U."/>
            <person name="Shawrob K.S.M."/>
            <person name="Saha S."/>
            <person name="Chowdhury M."/>
            <person name="Rahman A.H."/>
            <person name="Stear M."/>
            <person name="Miah G."/>
            <person name="Das G.B."/>
            <person name="Hossain M.M."/>
            <person name="Kumkum M."/>
            <person name="Islam M.S."/>
            <person name="Mollah A.M."/>
            <person name="Ahsan A."/>
            <person name="Tusar F."/>
            <person name="Khan M.K.I."/>
        </authorList>
    </citation>
    <scope>NUCLEOTIDE SEQUENCE [LARGE SCALE GENOMIC DNA]</scope>
</reference>
<accession>A0A8C2R5W1</accession>
<evidence type="ECO:0000256" key="2">
    <source>
        <dbReference type="ARBA" id="ARBA00005254"/>
    </source>
</evidence>
<dbReference type="Ensembl" id="ENSCHIT00010033773.1">
    <property type="protein sequence ID" value="ENSCHIP00010023832.1"/>
    <property type="gene ID" value="ENSCHIG00010017820.1"/>
</dbReference>
<dbReference type="Gene3D" id="1.10.12.10">
    <property type="entry name" value="Lyase 2-enoyl-coa Hydratase, Chain A, domain 2"/>
    <property type="match status" value="1"/>
</dbReference>
<reference evidence="10" key="2">
    <citation type="submission" date="2025-08" db="UniProtKB">
        <authorList>
            <consortium name="Ensembl"/>
        </authorList>
    </citation>
    <scope>IDENTIFICATION</scope>
</reference>
<dbReference type="GO" id="GO:0016836">
    <property type="term" value="F:hydro-lyase activity"/>
    <property type="evidence" value="ECO:0007669"/>
    <property type="project" value="TreeGrafter"/>
</dbReference>
<evidence type="ECO:0000256" key="4">
    <source>
        <dbReference type="ARBA" id="ARBA00022946"/>
    </source>
</evidence>
<evidence type="ECO:0000256" key="6">
    <source>
        <dbReference type="ARBA" id="ARBA00023128"/>
    </source>
</evidence>
<dbReference type="PANTHER" id="PTHR43602">
    <property type="match status" value="1"/>
</dbReference>
<evidence type="ECO:0000256" key="5">
    <source>
        <dbReference type="ARBA" id="ARBA00023098"/>
    </source>
</evidence>
<evidence type="ECO:0000256" key="8">
    <source>
        <dbReference type="ARBA" id="ARBA00040545"/>
    </source>
</evidence>
<evidence type="ECO:0000256" key="7">
    <source>
        <dbReference type="ARBA" id="ARBA00037410"/>
    </source>
</evidence>
<feature type="compositionally biased region" description="Low complexity" evidence="9">
    <location>
        <begin position="115"/>
        <end position="129"/>
    </location>
</feature>
<evidence type="ECO:0000256" key="9">
    <source>
        <dbReference type="SAM" id="MobiDB-lite"/>
    </source>
</evidence>
<dbReference type="Pfam" id="PF00378">
    <property type="entry name" value="ECH_1"/>
    <property type="match status" value="1"/>
</dbReference>
<dbReference type="AlphaFoldDB" id="A0A8C2R5W1"/>
<evidence type="ECO:0000313" key="10">
    <source>
        <dbReference type="Ensembl" id="ENSCHIP00010023832.1"/>
    </source>
</evidence>
<comment type="similarity">
    <text evidence="2">Belongs to the enoyl-CoA hydratase/isomerase family.</text>
</comment>
<dbReference type="GO" id="GO:0005739">
    <property type="term" value="C:mitochondrion"/>
    <property type="evidence" value="ECO:0007669"/>
    <property type="project" value="UniProtKB-SubCell"/>
</dbReference>
<dbReference type="Gene3D" id="3.90.226.10">
    <property type="entry name" value="2-enoyl-CoA Hydratase, Chain A, domain 1"/>
    <property type="match status" value="1"/>
</dbReference>
<dbReference type="PANTHER" id="PTHR43602:SF1">
    <property type="entry name" value="ENOYL-COA HYDRATASE DOMAIN-CONTAINING PROTEIN 3, MITOCHONDRIAL"/>
    <property type="match status" value="1"/>
</dbReference>
<dbReference type="SUPFAM" id="SSF52096">
    <property type="entry name" value="ClpP/crotonase"/>
    <property type="match status" value="1"/>
</dbReference>
<feature type="region of interest" description="Disordered" evidence="9">
    <location>
        <begin position="94"/>
        <end position="129"/>
    </location>
</feature>